<accession>A0A172T7J4</accession>
<dbReference type="Proteomes" id="UP000077363">
    <property type="component" value="Chromosome"/>
</dbReference>
<comment type="similarity">
    <text evidence="2">Belongs to the class-I pyridine nucleotide-disulfide oxidoreductase family.</text>
</comment>
<dbReference type="RefSeq" id="WP_064013951.1">
    <property type="nucleotide sequence ID" value="NZ_CP011387.1"/>
</dbReference>
<dbReference type="EMBL" id="CP011387">
    <property type="protein sequence ID" value="ANE42896.1"/>
    <property type="molecule type" value="Genomic_DNA"/>
</dbReference>
<dbReference type="InterPro" id="IPR050151">
    <property type="entry name" value="Class-I_Pyr_Nuc-Dis_Oxidored"/>
</dbReference>
<keyword evidence="3" id="KW-0285">Flavoprotein</keyword>
<dbReference type="GO" id="GO:0004148">
    <property type="term" value="F:dihydrolipoyl dehydrogenase (NADH) activity"/>
    <property type="evidence" value="ECO:0007669"/>
    <property type="project" value="TreeGrafter"/>
</dbReference>
<evidence type="ECO:0000256" key="3">
    <source>
        <dbReference type="ARBA" id="ARBA00022630"/>
    </source>
</evidence>
<gene>
    <name evidence="5" type="ORF">SU48_02950</name>
</gene>
<organism evidence="5 6">
    <name type="scientific">Deinococcus puniceus</name>
    <dbReference type="NCBI Taxonomy" id="1182568"/>
    <lineage>
        <taxon>Bacteria</taxon>
        <taxon>Thermotogati</taxon>
        <taxon>Deinococcota</taxon>
        <taxon>Deinococci</taxon>
        <taxon>Deinococcales</taxon>
        <taxon>Deinococcaceae</taxon>
        <taxon>Deinococcus</taxon>
    </lineage>
</organism>
<evidence type="ECO:0000256" key="1">
    <source>
        <dbReference type="ARBA" id="ARBA00001974"/>
    </source>
</evidence>
<dbReference type="InterPro" id="IPR036188">
    <property type="entry name" value="FAD/NAD-bd_sf"/>
</dbReference>
<proteinExistence type="inferred from homology"/>
<dbReference type="AlphaFoldDB" id="A0A172T7J4"/>
<dbReference type="PANTHER" id="PTHR22912:SF93">
    <property type="entry name" value="SOLUBLE PYRIDINE NUCLEOTIDE TRANSHYDROGENASE"/>
    <property type="match status" value="1"/>
</dbReference>
<evidence type="ECO:0000313" key="6">
    <source>
        <dbReference type="Proteomes" id="UP000077363"/>
    </source>
</evidence>
<keyword evidence="6" id="KW-1185">Reference proteome</keyword>
<dbReference type="GO" id="GO:0006103">
    <property type="term" value="P:2-oxoglutarate metabolic process"/>
    <property type="evidence" value="ECO:0007669"/>
    <property type="project" value="TreeGrafter"/>
</dbReference>
<dbReference type="GO" id="GO:0005829">
    <property type="term" value="C:cytosol"/>
    <property type="evidence" value="ECO:0007669"/>
    <property type="project" value="TreeGrafter"/>
</dbReference>
<name>A0A172T7J4_9DEIO</name>
<evidence type="ECO:0000256" key="4">
    <source>
        <dbReference type="ARBA" id="ARBA00022827"/>
    </source>
</evidence>
<evidence type="ECO:0008006" key="7">
    <source>
        <dbReference type="Google" id="ProtNLM"/>
    </source>
</evidence>
<dbReference type="KEGG" id="dpu:SU48_02950"/>
<dbReference type="Gene3D" id="3.50.50.60">
    <property type="entry name" value="FAD/NAD(P)-binding domain"/>
    <property type="match status" value="1"/>
</dbReference>
<dbReference type="Pfam" id="PF12831">
    <property type="entry name" value="FAD_oxidored"/>
    <property type="match status" value="1"/>
</dbReference>
<keyword evidence="4" id="KW-0274">FAD</keyword>
<comment type="cofactor">
    <cofactor evidence="1">
        <name>FAD</name>
        <dbReference type="ChEBI" id="CHEBI:57692"/>
    </cofactor>
</comment>
<protein>
    <recommendedName>
        <fullName evidence="7">FAD/NAD(P)-binding domain-containing protein</fullName>
    </recommendedName>
</protein>
<dbReference type="PATRIC" id="fig|1182568.3.peg.617"/>
<dbReference type="SUPFAM" id="SSF51905">
    <property type="entry name" value="FAD/NAD(P)-binding domain"/>
    <property type="match status" value="1"/>
</dbReference>
<dbReference type="STRING" id="1182568.SU48_02950"/>
<evidence type="ECO:0000313" key="5">
    <source>
        <dbReference type="EMBL" id="ANE42896.1"/>
    </source>
</evidence>
<dbReference type="PANTHER" id="PTHR22912">
    <property type="entry name" value="DISULFIDE OXIDOREDUCTASE"/>
    <property type="match status" value="1"/>
</dbReference>
<dbReference type="PRINTS" id="PR00411">
    <property type="entry name" value="PNDRDTASEI"/>
</dbReference>
<reference evidence="5 6" key="1">
    <citation type="submission" date="2015-01" db="EMBL/GenBank/DDBJ databases">
        <title>Deinococcus puniceus/DY1/ whole genome sequencing.</title>
        <authorList>
            <person name="Kim M.K."/>
            <person name="Srinivasan S."/>
            <person name="Lee J.-J."/>
        </authorList>
    </citation>
    <scope>NUCLEOTIDE SEQUENCE [LARGE SCALE GENOMIC DNA]</scope>
    <source>
        <strain evidence="5 6">DY1</strain>
    </source>
</reference>
<sequence length="64" mass="6623">MMQTVSPSTPVQGTPQEFTYDLLVIGSGPGGQRAAIQAAKLGKKVAVVERKSVVGGVCIKTQAH</sequence>
<evidence type="ECO:0000256" key="2">
    <source>
        <dbReference type="ARBA" id="ARBA00007532"/>
    </source>
</evidence>
<dbReference type="GO" id="GO:0050660">
    <property type="term" value="F:flavin adenine dinucleotide binding"/>
    <property type="evidence" value="ECO:0007669"/>
    <property type="project" value="TreeGrafter"/>
</dbReference>